<dbReference type="Gene3D" id="3.40.50.620">
    <property type="entry name" value="HUPs"/>
    <property type="match status" value="1"/>
</dbReference>
<dbReference type="InterPro" id="IPR024074">
    <property type="entry name" value="AS_cat/multimer_dom_body"/>
</dbReference>
<dbReference type="InterPro" id="IPR014729">
    <property type="entry name" value="Rossmann-like_a/b/a_fold"/>
</dbReference>
<dbReference type="InterPro" id="IPR048268">
    <property type="entry name" value="Arginosuc_syn_C"/>
</dbReference>
<keyword evidence="5" id="KW-0028">Amino-acid biosynthesis</keyword>
<dbReference type="GO" id="GO:0004055">
    <property type="term" value="F:argininosuccinate synthase activity"/>
    <property type="evidence" value="ECO:0007669"/>
    <property type="project" value="UniProtKB-EC"/>
</dbReference>
<dbReference type="Pfam" id="PF20979">
    <property type="entry name" value="Arginosuc_syn_C"/>
    <property type="match status" value="1"/>
</dbReference>
<dbReference type="SUPFAM" id="SSF52402">
    <property type="entry name" value="Adenine nucleotide alpha hydrolases-like"/>
    <property type="match status" value="1"/>
</dbReference>
<proteinExistence type="predicted"/>
<keyword evidence="4" id="KW-0436">Ligase</keyword>
<dbReference type="EC" id="6.3.4.5" evidence="2"/>
<dbReference type="GO" id="GO:0005737">
    <property type="term" value="C:cytoplasm"/>
    <property type="evidence" value="ECO:0007669"/>
    <property type="project" value="TreeGrafter"/>
</dbReference>
<organism evidence="10 11">
    <name type="scientific">Breoghania corrubedonensis</name>
    <dbReference type="NCBI Taxonomy" id="665038"/>
    <lineage>
        <taxon>Bacteria</taxon>
        <taxon>Pseudomonadati</taxon>
        <taxon>Pseudomonadota</taxon>
        <taxon>Alphaproteobacteria</taxon>
        <taxon>Hyphomicrobiales</taxon>
        <taxon>Stappiaceae</taxon>
        <taxon>Breoghania</taxon>
    </lineage>
</organism>
<dbReference type="Proteomes" id="UP000244081">
    <property type="component" value="Unassembled WGS sequence"/>
</dbReference>
<dbReference type="PANTHER" id="PTHR11587">
    <property type="entry name" value="ARGININOSUCCINATE SYNTHASE"/>
    <property type="match status" value="1"/>
</dbReference>
<feature type="domain" description="Arginosuccinate synthase-like N-terminal" evidence="8">
    <location>
        <begin position="45"/>
        <end position="146"/>
    </location>
</feature>
<dbReference type="GO" id="GO:0005524">
    <property type="term" value="F:ATP binding"/>
    <property type="evidence" value="ECO:0007669"/>
    <property type="project" value="UniProtKB-KW"/>
</dbReference>
<feature type="domain" description="Arginosuccinate synthase C-terminal" evidence="9">
    <location>
        <begin position="153"/>
        <end position="359"/>
    </location>
</feature>
<dbReference type="AlphaFoldDB" id="A0A2T5V9V7"/>
<keyword evidence="7" id="KW-0067">ATP-binding</keyword>
<evidence type="ECO:0000256" key="6">
    <source>
        <dbReference type="ARBA" id="ARBA00022741"/>
    </source>
</evidence>
<reference evidence="10 11" key="1">
    <citation type="submission" date="2018-04" db="EMBL/GenBank/DDBJ databases">
        <title>Genomic Encyclopedia of Archaeal and Bacterial Type Strains, Phase II (KMG-II): from individual species to whole genera.</title>
        <authorList>
            <person name="Goeker M."/>
        </authorList>
    </citation>
    <scope>NUCLEOTIDE SEQUENCE [LARGE SCALE GENOMIC DNA]</scope>
    <source>
        <strain evidence="10 11">DSM 23382</strain>
    </source>
</reference>
<evidence type="ECO:0000256" key="3">
    <source>
        <dbReference type="ARBA" id="ARBA00022571"/>
    </source>
</evidence>
<evidence type="ECO:0000256" key="1">
    <source>
        <dbReference type="ARBA" id="ARBA00004967"/>
    </source>
</evidence>
<evidence type="ECO:0000313" key="11">
    <source>
        <dbReference type="Proteomes" id="UP000244081"/>
    </source>
</evidence>
<evidence type="ECO:0000259" key="8">
    <source>
        <dbReference type="Pfam" id="PF00764"/>
    </source>
</evidence>
<keyword evidence="3" id="KW-0055">Arginine biosynthesis</keyword>
<comment type="caution">
    <text evidence="10">The sequence shown here is derived from an EMBL/GenBank/DDBJ whole genome shotgun (WGS) entry which is preliminary data.</text>
</comment>
<dbReference type="PANTHER" id="PTHR11587:SF2">
    <property type="entry name" value="ARGININOSUCCINATE SYNTHASE"/>
    <property type="match status" value="1"/>
</dbReference>
<name>A0A2T5V9V7_9HYPH</name>
<evidence type="ECO:0000256" key="7">
    <source>
        <dbReference type="ARBA" id="ARBA00022840"/>
    </source>
</evidence>
<evidence type="ECO:0000256" key="4">
    <source>
        <dbReference type="ARBA" id="ARBA00022598"/>
    </source>
</evidence>
<dbReference type="InterPro" id="IPR048267">
    <property type="entry name" value="Arginosuc_syn_N"/>
</dbReference>
<dbReference type="OrthoDB" id="9801641at2"/>
<dbReference type="InterPro" id="IPR001518">
    <property type="entry name" value="Arginosuc_synth"/>
</dbReference>
<dbReference type="Pfam" id="PF00764">
    <property type="entry name" value="Arginosuc_synth"/>
    <property type="match status" value="1"/>
</dbReference>
<gene>
    <name evidence="10" type="ORF">C8N35_104155</name>
</gene>
<evidence type="ECO:0000256" key="2">
    <source>
        <dbReference type="ARBA" id="ARBA00012286"/>
    </source>
</evidence>
<protein>
    <recommendedName>
        <fullName evidence="2">argininosuccinate synthase</fullName>
        <ecNumber evidence="2">6.3.4.5</ecNumber>
    </recommendedName>
</protein>
<dbReference type="EMBL" id="QAYG01000004">
    <property type="protein sequence ID" value="PTW60530.1"/>
    <property type="molecule type" value="Genomic_DNA"/>
</dbReference>
<dbReference type="GO" id="GO:0000050">
    <property type="term" value="P:urea cycle"/>
    <property type="evidence" value="ECO:0007669"/>
    <property type="project" value="TreeGrafter"/>
</dbReference>
<dbReference type="Gene3D" id="3.90.1260.10">
    <property type="entry name" value="Argininosuccinate synthetase, chain A, domain 2"/>
    <property type="match status" value="1"/>
</dbReference>
<dbReference type="GO" id="GO:0006526">
    <property type="term" value="P:L-arginine biosynthetic process"/>
    <property type="evidence" value="ECO:0007669"/>
    <property type="project" value="UniProtKB-UniPathway"/>
</dbReference>
<dbReference type="GO" id="GO:0000053">
    <property type="term" value="P:argininosuccinate metabolic process"/>
    <property type="evidence" value="ECO:0007669"/>
    <property type="project" value="TreeGrafter"/>
</dbReference>
<evidence type="ECO:0000259" key="9">
    <source>
        <dbReference type="Pfam" id="PF20979"/>
    </source>
</evidence>
<evidence type="ECO:0000256" key="5">
    <source>
        <dbReference type="ARBA" id="ARBA00022605"/>
    </source>
</evidence>
<dbReference type="SUPFAM" id="SSF69864">
    <property type="entry name" value="Argininosuccinate synthetase, C-terminal domain"/>
    <property type="match status" value="1"/>
</dbReference>
<sequence length="375" mass="41601">MSCSGITNSVLLYYDDYHTPVAPIGRLYKNIFPLEILFDGSEGRREADCDHAVWDRTDLFVAEVLTRAIRANARYQDGYNLSAALSRPALASVVAGVIRERGTDLLIHGFAGNDQLRFEAAVLSLCPDLKISSVVDILGSQTRANENGFTRSGNIWGETLEAGVLADPGHSSRELVFPTAVLAQERSTMIELQFEAGLPVALDNRRLPLTEIIESLNRIGREGGIGWHDLVEDGYVGLKSRALYFSPAADIILAAHSDLTRFTGSRADNMFRKIAEAEWSRLVYDAGWFDPLRENLDAYFEAADRWATGTVTIALHCGQIRVVARTSFQSLYDETFAIYRAGQDFGSDLIRGLRDQVVLNGQMNMRRKEAVKCDV</sequence>
<keyword evidence="6" id="KW-0547">Nucleotide-binding</keyword>
<evidence type="ECO:0000313" key="10">
    <source>
        <dbReference type="EMBL" id="PTW60530.1"/>
    </source>
</evidence>
<comment type="pathway">
    <text evidence="1">Amino-acid biosynthesis; L-arginine biosynthesis; L-arginine from L-ornithine and carbamoyl phosphate: step 2/3.</text>
</comment>
<dbReference type="UniPathway" id="UPA00068">
    <property type="reaction ID" value="UER00113"/>
</dbReference>
<keyword evidence="11" id="KW-1185">Reference proteome</keyword>
<accession>A0A2T5V9V7</accession>